<dbReference type="EMBL" id="FLRA01000003">
    <property type="protein sequence ID" value="SBT16782.1"/>
    <property type="molecule type" value="Genomic_DNA"/>
</dbReference>
<dbReference type="EMBL" id="FLRB01000006">
    <property type="protein sequence ID" value="SBT20498.1"/>
    <property type="molecule type" value="Genomic_DNA"/>
</dbReference>
<evidence type="ECO:0000256" key="1">
    <source>
        <dbReference type="SAM" id="SignalP"/>
    </source>
</evidence>
<dbReference type="AlphaFoldDB" id="A0A1C3JNJ9"/>
<accession>A0A1C3JNJ9</accession>
<reference evidence="2 5" key="1">
    <citation type="submission" date="2016-06" db="EMBL/GenBank/DDBJ databases">
        <authorList>
            <person name="Kjaerup R.B."/>
            <person name="Dalgaard T.S."/>
            <person name="Juul-Madsen H.R."/>
        </authorList>
    </citation>
    <scope>NUCLEOTIDE SEQUENCE [LARGE SCALE GENOMIC DNA]</scope>
    <source>
        <strain evidence="2 5">CECT 5115</strain>
    </source>
</reference>
<name>A0A1C3JNJ9_9GAMM</name>
<feature type="chain" id="PRO_5008676895" evidence="1">
    <location>
        <begin position="21"/>
        <end position="243"/>
    </location>
</feature>
<dbReference type="OrthoDB" id="6105621at2"/>
<dbReference type="RefSeq" id="WP_067032391.1">
    <property type="nucleotide sequence ID" value="NZ_FLRA01000003.1"/>
</dbReference>
<evidence type="ECO:0000313" key="2">
    <source>
        <dbReference type="EMBL" id="SBT16782.1"/>
    </source>
</evidence>
<sequence length="243" mass="27334">MLKKSLYLPLVCALPLTTYAGNLSTEQHQPSQIKQVFPSKTYFLMAVDNEIKSTIKYDDIGQLLGLPSMSEEDAETVFFGMRKSMLRYAARAWDAGVAVHYGKDVGGMVGLEPADSERFANEDSGVSQFNKLLLFRYAQQYPESKQLLQQYQQRLNQEVAKIEVTPSDFSTYCAQLESYTDFTFYRSLGQLSAAPSRVYSVTKQYEMLPPCKKRHVENLLSSSYSAPSLSDFLMVVSSNSDAP</sequence>
<feature type="signal peptide" evidence="1">
    <location>
        <begin position="1"/>
        <end position="20"/>
    </location>
</feature>
<keyword evidence="1" id="KW-0732">Signal</keyword>
<evidence type="ECO:0000313" key="3">
    <source>
        <dbReference type="EMBL" id="SBT20498.1"/>
    </source>
</evidence>
<gene>
    <name evidence="2" type="ORF">MGA5115_00866</name>
    <name evidence="3" type="ORF">MGA5116_01084</name>
</gene>
<reference evidence="3 4" key="2">
    <citation type="submission" date="2016-06" db="EMBL/GenBank/DDBJ databases">
        <authorList>
            <person name="Rodrigo-Torres L."/>
            <person name="Arahal D.R."/>
        </authorList>
    </citation>
    <scope>NUCLEOTIDE SEQUENCE [LARGE SCALE GENOMIC DNA]</scope>
    <source>
        <strain evidence="3 4">CECT 5116</strain>
    </source>
</reference>
<evidence type="ECO:0000313" key="5">
    <source>
        <dbReference type="Proteomes" id="UP000092871"/>
    </source>
</evidence>
<protein>
    <submittedName>
        <fullName evidence="2">Uncharacterized protein</fullName>
    </submittedName>
</protein>
<organism evidence="2 5">
    <name type="scientific">Marinomonas gallaica</name>
    <dbReference type="NCBI Taxonomy" id="1806667"/>
    <lineage>
        <taxon>Bacteria</taxon>
        <taxon>Pseudomonadati</taxon>
        <taxon>Pseudomonadota</taxon>
        <taxon>Gammaproteobacteria</taxon>
        <taxon>Oceanospirillales</taxon>
        <taxon>Oceanospirillaceae</taxon>
        <taxon>Marinomonas</taxon>
    </lineage>
</organism>
<keyword evidence="4" id="KW-1185">Reference proteome</keyword>
<evidence type="ECO:0000313" key="4">
    <source>
        <dbReference type="Proteomes" id="UP000092840"/>
    </source>
</evidence>
<proteinExistence type="predicted"/>
<dbReference type="Proteomes" id="UP000092871">
    <property type="component" value="Unassembled WGS sequence"/>
</dbReference>
<dbReference type="Proteomes" id="UP000092840">
    <property type="component" value="Unassembled WGS sequence"/>
</dbReference>